<dbReference type="GeneID" id="87755252"/>
<protein>
    <submittedName>
        <fullName evidence="1">5'-deoxynucleotidase</fullName>
    </submittedName>
</protein>
<dbReference type="OrthoDB" id="9812744at2"/>
<dbReference type="NCBIfam" id="NF003009">
    <property type="entry name" value="PRK03826.1"/>
    <property type="match status" value="1"/>
</dbReference>
<dbReference type="Gene3D" id="1.10.3210.10">
    <property type="entry name" value="Hypothetical protein af1432"/>
    <property type="match status" value="1"/>
</dbReference>
<evidence type="ECO:0000313" key="1">
    <source>
        <dbReference type="EMBL" id="SDA38078.1"/>
    </source>
</evidence>
<accession>A0A1G5UXJ2</accession>
<evidence type="ECO:0000313" key="2">
    <source>
        <dbReference type="Proteomes" id="UP000199689"/>
    </source>
</evidence>
<dbReference type="Proteomes" id="UP000199689">
    <property type="component" value="Unassembled WGS sequence"/>
</dbReference>
<dbReference type="RefSeq" id="WP_091362888.1">
    <property type="nucleotide sequence ID" value="NZ_FMXA01000003.1"/>
</dbReference>
<gene>
    <name evidence="1" type="ORF">SAMN02910343_00202</name>
</gene>
<dbReference type="Pfam" id="PF12917">
    <property type="entry name" value="YfbR-like"/>
    <property type="match status" value="1"/>
</dbReference>
<sequence>MNSFFAYLARLKLIRRWGLMQSVWPENDAEHTLQTVTIAHALAVIRRDVFHVPCNVERCAMLAVYHDASEVFTGDLPTPVKYFNPALHGEYEKIEMMARERLLRTLPEEMRPGYKPYVVDMEKDELWPLAKAADTLSAYLKCVEELRAGNHEFKKAHDEIKKKIEDMHCREADWFLNHFAQSFTLTLDEME</sequence>
<dbReference type="EMBL" id="FMXA01000003">
    <property type="protein sequence ID" value="SDA38078.1"/>
    <property type="molecule type" value="Genomic_DNA"/>
</dbReference>
<reference evidence="1 2" key="1">
    <citation type="submission" date="2016-10" db="EMBL/GenBank/DDBJ databases">
        <authorList>
            <person name="de Groot N.N."/>
        </authorList>
    </citation>
    <scope>NUCLEOTIDE SEQUENCE [LARGE SCALE GENOMIC DNA]</scope>
    <source>
        <strain evidence="1 2">DSM 15230</strain>
    </source>
</reference>
<name>A0A1G5UXJ2_9FIRM</name>
<keyword evidence="2" id="KW-1185">Reference proteome</keyword>
<dbReference type="AlphaFoldDB" id="A0A1G5UXJ2"/>
<dbReference type="STRING" id="209880.SAMN02910343_00202"/>
<dbReference type="SUPFAM" id="SSF109604">
    <property type="entry name" value="HD-domain/PDEase-like"/>
    <property type="match status" value="1"/>
</dbReference>
<proteinExistence type="predicted"/>
<organism evidence="1 2">
    <name type="scientific">Allisonella histaminiformans</name>
    <dbReference type="NCBI Taxonomy" id="209880"/>
    <lineage>
        <taxon>Bacteria</taxon>
        <taxon>Bacillati</taxon>
        <taxon>Bacillota</taxon>
        <taxon>Negativicutes</taxon>
        <taxon>Veillonellales</taxon>
        <taxon>Veillonellaceae</taxon>
        <taxon>Allisonella</taxon>
    </lineage>
</organism>